<dbReference type="AlphaFoldDB" id="A0AAN9MYH1"/>
<keyword evidence="2" id="KW-1185">Reference proteome</keyword>
<protein>
    <submittedName>
        <fullName evidence="1">Uncharacterized protein</fullName>
    </submittedName>
</protein>
<name>A0AAN9MYH1_CANGL</name>
<accession>A0AAN9MYH1</accession>
<gene>
    <name evidence="1" type="ORF">VNO77_02712</name>
</gene>
<evidence type="ECO:0000313" key="2">
    <source>
        <dbReference type="Proteomes" id="UP001367508"/>
    </source>
</evidence>
<evidence type="ECO:0000313" key="1">
    <source>
        <dbReference type="EMBL" id="KAK7360703.1"/>
    </source>
</evidence>
<dbReference type="Proteomes" id="UP001367508">
    <property type="component" value="Unassembled WGS sequence"/>
</dbReference>
<dbReference type="EMBL" id="JAYMYQ010000001">
    <property type="protein sequence ID" value="KAK7360703.1"/>
    <property type="molecule type" value="Genomic_DNA"/>
</dbReference>
<comment type="caution">
    <text evidence="1">The sequence shown here is derived from an EMBL/GenBank/DDBJ whole genome shotgun (WGS) entry which is preliminary data.</text>
</comment>
<reference evidence="1 2" key="1">
    <citation type="submission" date="2024-01" db="EMBL/GenBank/DDBJ databases">
        <title>The genomes of 5 underutilized Papilionoideae crops provide insights into root nodulation and disease resistanc.</title>
        <authorList>
            <person name="Jiang F."/>
        </authorList>
    </citation>
    <scope>NUCLEOTIDE SEQUENCE [LARGE SCALE GENOMIC DNA]</scope>
    <source>
        <strain evidence="1">LVBAO_FW01</strain>
        <tissue evidence="1">Leaves</tissue>
    </source>
</reference>
<proteinExistence type="predicted"/>
<sequence>MWVLRALGFRRDDLEASQTLSKLIALHRRSSRLRWSIRFPTVGHAELTVLRVFVSTVNHLDPNKTRNNNELSPGHVKWLLKLMLVGQKKEEDLRTTHEPDGVLVCDLLVVGLEPWSIASSLQEAL</sequence>
<organism evidence="1 2">
    <name type="scientific">Canavalia gladiata</name>
    <name type="common">Sword bean</name>
    <name type="synonym">Dolichos gladiatus</name>
    <dbReference type="NCBI Taxonomy" id="3824"/>
    <lineage>
        <taxon>Eukaryota</taxon>
        <taxon>Viridiplantae</taxon>
        <taxon>Streptophyta</taxon>
        <taxon>Embryophyta</taxon>
        <taxon>Tracheophyta</taxon>
        <taxon>Spermatophyta</taxon>
        <taxon>Magnoliopsida</taxon>
        <taxon>eudicotyledons</taxon>
        <taxon>Gunneridae</taxon>
        <taxon>Pentapetalae</taxon>
        <taxon>rosids</taxon>
        <taxon>fabids</taxon>
        <taxon>Fabales</taxon>
        <taxon>Fabaceae</taxon>
        <taxon>Papilionoideae</taxon>
        <taxon>50 kb inversion clade</taxon>
        <taxon>NPAAA clade</taxon>
        <taxon>indigoferoid/millettioid clade</taxon>
        <taxon>Phaseoleae</taxon>
        <taxon>Canavalia</taxon>
    </lineage>
</organism>